<dbReference type="InterPro" id="IPR002068">
    <property type="entry name" value="A-crystallin/Hsp20_dom"/>
</dbReference>
<dbReference type="Gene3D" id="2.60.40.790">
    <property type="match status" value="1"/>
</dbReference>
<dbReference type="EMBL" id="MTKT01000548">
    <property type="protein sequence ID" value="OWM90436.1"/>
    <property type="molecule type" value="Genomic_DNA"/>
</dbReference>
<evidence type="ECO:0000256" key="3">
    <source>
        <dbReference type="RuleBase" id="RU003616"/>
    </source>
</evidence>
<evidence type="ECO:0000256" key="4">
    <source>
        <dbReference type="SAM" id="MobiDB-lite"/>
    </source>
</evidence>
<feature type="region of interest" description="Disordered" evidence="4">
    <location>
        <begin position="1"/>
        <end position="34"/>
    </location>
</feature>
<reference evidence="7 9" key="3">
    <citation type="submission" date="2017-11" db="EMBL/GenBank/DDBJ databases">
        <title>De-novo sequencing of pomegranate (Punica granatum L.) genome.</title>
        <authorList>
            <person name="Akparov Z."/>
            <person name="Amiraslanov A."/>
            <person name="Hajiyeva S."/>
            <person name="Abbasov M."/>
            <person name="Kaur K."/>
            <person name="Hamwieh A."/>
            <person name="Solovyev V."/>
            <person name="Salamov A."/>
            <person name="Braich B."/>
            <person name="Kosarev P."/>
            <person name="Mahmoud A."/>
            <person name="Hajiyev E."/>
            <person name="Babayeva S."/>
            <person name="Izzatullayeva V."/>
            <person name="Mammadov A."/>
            <person name="Mammadov A."/>
            <person name="Sharifova S."/>
            <person name="Ojaghi J."/>
            <person name="Eynullazada K."/>
            <person name="Bayramov B."/>
            <person name="Abdulazimova A."/>
            <person name="Shahmuradov I."/>
        </authorList>
    </citation>
    <scope>NUCLEOTIDE SEQUENCE [LARGE SCALE GENOMIC DNA]</scope>
    <source>
        <strain evidence="7">AG2017</strain>
        <strain evidence="9">cv. AG2017</strain>
        <tissue evidence="7">Leaf</tissue>
    </source>
</reference>
<sequence length="208" mass="23410">MPNLISRSKTRAPEKTRSRDTRVAEELNPSSGWTEDPNNHYLLIDLPYFKKEEIMLRTEGSNQVNISGKRMASDHKFVYFDETFDLPENSDIQRTSWKLEAGLLTVTIPKRPVPLPEDEYDRPKIDEAGTGNNADEKESVADTSRIESKEPKEEKSGEAQNEKESCSESNNLFSWGIATISNNKTVILTAFLAFSLGMFTSLKRGSGS</sequence>
<dbReference type="Pfam" id="PF00011">
    <property type="entry name" value="HSP20"/>
    <property type="match status" value="1"/>
</dbReference>
<keyword evidence="1" id="KW-0346">Stress response</keyword>
<feature type="region of interest" description="Disordered" evidence="4">
    <location>
        <begin position="111"/>
        <end position="166"/>
    </location>
</feature>
<dbReference type="AlphaFoldDB" id="A0A218Y0Q1"/>
<dbReference type="GeneID" id="116188739"/>
<keyword evidence="9" id="KW-1185">Reference proteome</keyword>
<evidence type="ECO:0000259" key="5">
    <source>
        <dbReference type="PROSITE" id="PS01031"/>
    </source>
</evidence>
<feature type="compositionally biased region" description="Basic and acidic residues" evidence="4">
    <location>
        <begin position="134"/>
        <end position="166"/>
    </location>
</feature>
<dbReference type="InterPro" id="IPR008978">
    <property type="entry name" value="HSP20-like_chaperone"/>
</dbReference>
<dbReference type="SUPFAM" id="SSF49764">
    <property type="entry name" value="HSP20-like chaperones"/>
    <property type="match status" value="1"/>
</dbReference>
<dbReference type="PANTHER" id="PTHR11527">
    <property type="entry name" value="HEAT-SHOCK PROTEIN 20 FAMILY MEMBER"/>
    <property type="match status" value="1"/>
</dbReference>
<evidence type="ECO:0000313" key="8">
    <source>
        <dbReference type="Proteomes" id="UP000197138"/>
    </source>
</evidence>
<dbReference type="PROSITE" id="PS01031">
    <property type="entry name" value="SHSP"/>
    <property type="match status" value="1"/>
</dbReference>
<evidence type="ECO:0000256" key="2">
    <source>
        <dbReference type="PROSITE-ProRule" id="PRU00285"/>
    </source>
</evidence>
<dbReference type="Proteomes" id="UP000197138">
    <property type="component" value="Unassembled WGS sequence"/>
</dbReference>
<organism evidence="6 8">
    <name type="scientific">Punica granatum</name>
    <name type="common">Pomegranate</name>
    <dbReference type="NCBI Taxonomy" id="22663"/>
    <lineage>
        <taxon>Eukaryota</taxon>
        <taxon>Viridiplantae</taxon>
        <taxon>Streptophyta</taxon>
        <taxon>Embryophyta</taxon>
        <taxon>Tracheophyta</taxon>
        <taxon>Spermatophyta</taxon>
        <taxon>Magnoliopsida</taxon>
        <taxon>eudicotyledons</taxon>
        <taxon>Gunneridae</taxon>
        <taxon>Pentapetalae</taxon>
        <taxon>rosids</taxon>
        <taxon>malvids</taxon>
        <taxon>Myrtales</taxon>
        <taxon>Lythraceae</taxon>
        <taxon>Punica</taxon>
    </lineage>
</organism>
<feature type="compositionally biased region" description="Basic and acidic residues" evidence="4">
    <location>
        <begin position="11"/>
        <end position="25"/>
    </location>
</feature>
<protein>
    <recommendedName>
        <fullName evidence="5">SHSP domain-containing protein</fullName>
    </recommendedName>
</protein>
<proteinExistence type="inferred from homology"/>
<dbReference type="CDD" id="cd06464">
    <property type="entry name" value="ACD_sHsps-like"/>
    <property type="match status" value="1"/>
</dbReference>
<dbReference type="STRING" id="22663.A0A218Y0Q1"/>
<name>A0A218Y0Q1_PUNGR</name>
<evidence type="ECO:0000313" key="9">
    <source>
        <dbReference type="Proteomes" id="UP000233551"/>
    </source>
</evidence>
<reference evidence="6" key="2">
    <citation type="submission" date="2017-06" db="EMBL/GenBank/DDBJ databases">
        <title>The pomegranate genome and the genomics of punicalagin biosynthesis.</title>
        <authorList>
            <person name="Xu C."/>
        </authorList>
    </citation>
    <scope>NUCLEOTIDE SEQUENCE [LARGE SCALE GENOMIC DNA]</scope>
    <source>
        <tissue evidence="6">Fresh leaf</tissue>
    </source>
</reference>
<dbReference type="InterPro" id="IPR031107">
    <property type="entry name" value="Small_HSP"/>
</dbReference>
<gene>
    <name evidence="6" type="ORF">CDL15_Pgr014739</name>
    <name evidence="7" type="ORF">CRG98_001636</name>
</gene>
<dbReference type="EMBL" id="PGOL01000065">
    <property type="protein sequence ID" value="PKI78016.1"/>
    <property type="molecule type" value="Genomic_DNA"/>
</dbReference>
<dbReference type="Proteomes" id="UP000233551">
    <property type="component" value="Unassembled WGS sequence"/>
</dbReference>
<dbReference type="OrthoDB" id="1431247at2759"/>
<evidence type="ECO:0000313" key="7">
    <source>
        <dbReference type="EMBL" id="PKI78016.1"/>
    </source>
</evidence>
<accession>A0A218Y0Q1</accession>
<evidence type="ECO:0000313" key="6">
    <source>
        <dbReference type="EMBL" id="OWM90436.1"/>
    </source>
</evidence>
<reference evidence="8" key="1">
    <citation type="journal article" date="2017" name="Plant J.">
        <title>The pomegranate (Punica granatum L.) genome and the genomics of punicalagin biosynthesis.</title>
        <authorList>
            <person name="Qin G."/>
            <person name="Xu C."/>
            <person name="Ming R."/>
            <person name="Tang H."/>
            <person name="Guyot R."/>
            <person name="Kramer E.M."/>
            <person name="Hu Y."/>
            <person name="Yi X."/>
            <person name="Qi Y."/>
            <person name="Xu X."/>
            <person name="Gao Z."/>
            <person name="Pan H."/>
            <person name="Jian J."/>
            <person name="Tian Y."/>
            <person name="Yue Z."/>
            <person name="Xu Y."/>
        </authorList>
    </citation>
    <scope>NUCLEOTIDE SEQUENCE [LARGE SCALE GENOMIC DNA]</scope>
    <source>
        <strain evidence="8">cv. Dabenzi</strain>
    </source>
</reference>
<feature type="domain" description="SHSP" evidence="5">
    <location>
        <begin position="22"/>
        <end position="128"/>
    </location>
</feature>
<evidence type="ECO:0000256" key="1">
    <source>
        <dbReference type="ARBA" id="ARBA00023016"/>
    </source>
</evidence>
<comment type="caution">
    <text evidence="6">The sequence shown here is derived from an EMBL/GenBank/DDBJ whole genome shotgun (WGS) entry which is preliminary data.</text>
</comment>
<comment type="similarity">
    <text evidence="2 3">Belongs to the small heat shock protein (HSP20) family.</text>
</comment>